<dbReference type="CDD" id="cd02440">
    <property type="entry name" value="AdoMet_MTases"/>
    <property type="match status" value="1"/>
</dbReference>
<comment type="similarity">
    <text evidence="5">Belongs to the methyltransferase superfamily. Tam family.</text>
</comment>
<proteinExistence type="inferred from homology"/>
<keyword evidence="4 5" id="KW-0949">S-adenosyl-L-methionine</keyword>
<dbReference type="Gene3D" id="3.40.50.150">
    <property type="entry name" value="Vaccinia Virus protein VP39"/>
    <property type="match status" value="1"/>
</dbReference>
<evidence type="ECO:0000313" key="8">
    <source>
        <dbReference type="Proteomes" id="UP000634229"/>
    </source>
</evidence>
<sequence length="275" mass="30406">MSTAPNWDPQQYLRHSGYRTRPFLDLLARVPRLPAAGSGRPPRIADLGCGPGNVTVLLLDRWPDAEVTGLDNSAEMLDAARPLAGPTTGGGHLDFRSADILSWAPDETYDLIVSNAALQWVPGHADAFPTWLAALRPGGSLAFQIPGNFTAPSHTLMRELCESPRWRDRLGGVLRHRDAVLDPVGYLDRLAGLGCEVDSWETTYIQTLTGSDPVLDWVKGTGLRPVLTALADDPGAREEFIAEYRERLREAYPPRPYGTPFPFRRIFVVARKREK</sequence>
<dbReference type="HAMAP" id="MF_00560">
    <property type="entry name" value="Tran_acon_Me_trans"/>
    <property type="match status" value="1"/>
</dbReference>
<dbReference type="RefSeq" id="WP_201876429.1">
    <property type="nucleotide sequence ID" value="NZ_JAERRF010000011.1"/>
</dbReference>
<comment type="caution">
    <text evidence="7">The sequence shown here is derived from an EMBL/GenBank/DDBJ whole genome shotgun (WGS) entry which is preliminary data.</text>
</comment>
<dbReference type="Gene3D" id="1.10.150.290">
    <property type="entry name" value="S-adenosyl-L-methionine-dependent methyltransferases"/>
    <property type="match status" value="1"/>
</dbReference>
<dbReference type="EMBL" id="JAERRF010000011">
    <property type="protein sequence ID" value="MBL1099015.1"/>
    <property type="molecule type" value="Genomic_DNA"/>
</dbReference>
<evidence type="ECO:0000256" key="1">
    <source>
        <dbReference type="ARBA" id="ARBA00022490"/>
    </source>
</evidence>
<protein>
    <recommendedName>
        <fullName evidence="5">Trans-aconitate 2-methyltransferase</fullName>
        <ecNumber evidence="5">2.1.1.144</ecNumber>
    </recommendedName>
</protein>
<name>A0ABS1NGC0_9ACTN</name>
<dbReference type="InterPro" id="IPR023506">
    <property type="entry name" value="Trans-aconitate_MeTrfase"/>
</dbReference>
<evidence type="ECO:0000313" key="7">
    <source>
        <dbReference type="EMBL" id="MBL1099015.1"/>
    </source>
</evidence>
<evidence type="ECO:0000256" key="2">
    <source>
        <dbReference type="ARBA" id="ARBA00022603"/>
    </source>
</evidence>
<comment type="catalytic activity">
    <reaction evidence="5">
        <text>trans-aconitate + S-adenosyl-L-methionine = (E)-3-(methoxycarbonyl)pent-2-enedioate + S-adenosyl-L-homocysteine</text>
        <dbReference type="Rhea" id="RHEA:14969"/>
        <dbReference type="ChEBI" id="CHEBI:15708"/>
        <dbReference type="ChEBI" id="CHEBI:57470"/>
        <dbReference type="ChEBI" id="CHEBI:57856"/>
        <dbReference type="ChEBI" id="CHEBI:59789"/>
        <dbReference type="EC" id="2.1.1.144"/>
    </reaction>
</comment>
<dbReference type="NCBIfam" id="NF010703">
    <property type="entry name" value="PRK14103.1"/>
    <property type="match status" value="1"/>
</dbReference>
<dbReference type="Pfam" id="PF13649">
    <property type="entry name" value="Methyltransf_25"/>
    <property type="match status" value="1"/>
</dbReference>
<dbReference type="Proteomes" id="UP000634229">
    <property type="component" value="Unassembled WGS sequence"/>
</dbReference>
<dbReference type="GO" id="GO:0032259">
    <property type="term" value="P:methylation"/>
    <property type="evidence" value="ECO:0007669"/>
    <property type="project" value="UniProtKB-KW"/>
</dbReference>
<evidence type="ECO:0000256" key="4">
    <source>
        <dbReference type="ARBA" id="ARBA00022691"/>
    </source>
</evidence>
<reference evidence="7 8" key="1">
    <citation type="submission" date="2021-01" db="EMBL/GenBank/DDBJ databases">
        <title>WGS of actinomycetes isolated from Thailand.</title>
        <authorList>
            <person name="Thawai C."/>
        </authorList>
    </citation>
    <scope>NUCLEOTIDE SEQUENCE [LARGE SCALE GENOMIC DNA]</scope>
    <source>
        <strain evidence="7 8">CA1R205</strain>
    </source>
</reference>
<comment type="function">
    <text evidence="5">Catalyzes the S-adenosylmethionine monomethyl esterification of trans-aconitate.</text>
</comment>
<dbReference type="GO" id="GO:0030798">
    <property type="term" value="F:trans-aconitate 2-methyltransferase activity"/>
    <property type="evidence" value="ECO:0007669"/>
    <property type="project" value="UniProtKB-EC"/>
</dbReference>
<keyword evidence="2 5" id="KW-0489">Methyltransferase</keyword>
<organism evidence="7 8">
    <name type="scientific">Streptomyces coffeae</name>
    <dbReference type="NCBI Taxonomy" id="621382"/>
    <lineage>
        <taxon>Bacteria</taxon>
        <taxon>Bacillati</taxon>
        <taxon>Actinomycetota</taxon>
        <taxon>Actinomycetes</taxon>
        <taxon>Kitasatosporales</taxon>
        <taxon>Streptomycetaceae</taxon>
        <taxon>Streptomyces</taxon>
    </lineage>
</organism>
<dbReference type="InterPro" id="IPR041698">
    <property type="entry name" value="Methyltransf_25"/>
</dbReference>
<comment type="subcellular location">
    <subcellularLocation>
        <location evidence="5">Cytoplasm</location>
    </subcellularLocation>
</comment>
<feature type="domain" description="Methyltransferase" evidence="6">
    <location>
        <begin position="44"/>
        <end position="139"/>
    </location>
</feature>
<keyword evidence="3 5" id="KW-0808">Transferase</keyword>
<dbReference type="EC" id="2.1.1.144" evidence="5"/>
<dbReference type="PANTHER" id="PTHR43861">
    <property type="entry name" value="TRANS-ACONITATE 2-METHYLTRANSFERASE-RELATED"/>
    <property type="match status" value="1"/>
</dbReference>
<dbReference type="SUPFAM" id="SSF53335">
    <property type="entry name" value="S-adenosyl-L-methionine-dependent methyltransferases"/>
    <property type="match status" value="1"/>
</dbReference>
<gene>
    <name evidence="5" type="primary">tam</name>
    <name evidence="7" type="ORF">JK363_20560</name>
</gene>
<evidence type="ECO:0000256" key="3">
    <source>
        <dbReference type="ARBA" id="ARBA00022679"/>
    </source>
</evidence>
<accession>A0ABS1NGC0</accession>
<dbReference type="PANTHER" id="PTHR43861:SF1">
    <property type="entry name" value="TRANS-ACONITATE 2-METHYLTRANSFERASE"/>
    <property type="match status" value="1"/>
</dbReference>
<evidence type="ECO:0000256" key="5">
    <source>
        <dbReference type="HAMAP-Rule" id="MF_00560"/>
    </source>
</evidence>
<dbReference type="InterPro" id="IPR029063">
    <property type="entry name" value="SAM-dependent_MTases_sf"/>
</dbReference>
<dbReference type="InterPro" id="IPR023149">
    <property type="entry name" value="Trans_acon_MeTrfase_C"/>
</dbReference>
<keyword evidence="1 5" id="KW-0963">Cytoplasm</keyword>
<evidence type="ECO:0000259" key="6">
    <source>
        <dbReference type="Pfam" id="PF13649"/>
    </source>
</evidence>
<keyword evidence="8" id="KW-1185">Reference proteome</keyword>